<dbReference type="SMART" id="SM00419">
    <property type="entry name" value="HTH_CRP"/>
    <property type="match status" value="1"/>
</dbReference>
<dbReference type="Pfam" id="PF13545">
    <property type="entry name" value="HTH_Crp_2"/>
    <property type="match status" value="1"/>
</dbReference>
<dbReference type="SUPFAM" id="SSF51206">
    <property type="entry name" value="cAMP-binding domain-like"/>
    <property type="match status" value="1"/>
</dbReference>
<evidence type="ECO:0000313" key="6">
    <source>
        <dbReference type="EMBL" id="MBB5336624.1"/>
    </source>
</evidence>
<dbReference type="InterPro" id="IPR012318">
    <property type="entry name" value="HTH_CRP"/>
</dbReference>
<dbReference type="AlphaFoldDB" id="A0A840UUY2"/>
<dbReference type="PROSITE" id="PS50042">
    <property type="entry name" value="CNMP_BINDING_3"/>
    <property type="match status" value="1"/>
</dbReference>
<dbReference type="RefSeq" id="WP_183861725.1">
    <property type="nucleotide sequence ID" value="NZ_JACHFH010000020.1"/>
</dbReference>
<evidence type="ECO:0000259" key="4">
    <source>
        <dbReference type="PROSITE" id="PS50042"/>
    </source>
</evidence>
<dbReference type="Pfam" id="PF00027">
    <property type="entry name" value="cNMP_binding"/>
    <property type="match status" value="1"/>
</dbReference>
<dbReference type="Gene3D" id="2.60.120.10">
    <property type="entry name" value="Jelly Rolls"/>
    <property type="match status" value="1"/>
</dbReference>
<dbReference type="GO" id="GO:0003677">
    <property type="term" value="F:DNA binding"/>
    <property type="evidence" value="ECO:0007669"/>
    <property type="project" value="UniProtKB-KW"/>
</dbReference>
<dbReference type="PANTHER" id="PTHR24567">
    <property type="entry name" value="CRP FAMILY TRANSCRIPTIONAL REGULATORY PROTEIN"/>
    <property type="match status" value="1"/>
</dbReference>
<reference evidence="6 7" key="1">
    <citation type="submission" date="2020-08" db="EMBL/GenBank/DDBJ databases">
        <title>Genomic Encyclopedia of Type Strains, Phase IV (KMG-IV): sequencing the most valuable type-strain genomes for metagenomic binning, comparative biology and taxonomic classification.</title>
        <authorList>
            <person name="Goeker M."/>
        </authorList>
    </citation>
    <scope>NUCLEOTIDE SEQUENCE [LARGE SCALE GENOMIC DNA]</scope>
    <source>
        <strain evidence="6 7">DSM 24661</strain>
    </source>
</reference>
<evidence type="ECO:0000256" key="3">
    <source>
        <dbReference type="ARBA" id="ARBA00023163"/>
    </source>
</evidence>
<gene>
    <name evidence="6" type="ORF">HNR32_001774</name>
</gene>
<evidence type="ECO:0000256" key="1">
    <source>
        <dbReference type="ARBA" id="ARBA00023015"/>
    </source>
</evidence>
<dbReference type="CDD" id="cd00038">
    <property type="entry name" value="CAP_ED"/>
    <property type="match status" value="1"/>
</dbReference>
<evidence type="ECO:0000313" key="7">
    <source>
        <dbReference type="Proteomes" id="UP000559117"/>
    </source>
</evidence>
<dbReference type="InterPro" id="IPR018490">
    <property type="entry name" value="cNMP-bd_dom_sf"/>
</dbReference>
<keyword evidence="7" id="KW-1185">Reference proteome</keyword>
<dbReference type="InterPro" id="IPR000595">
    <property type="entry name" value="cNMP-bd_dom"/>
</dbReference>
<dbReference type="PANTHER" id="PTHR24567:SF26">
    <property type="entry name" value="REGULATORY PROTEIN YEIL"/>
    <property type="match status" value="1"/>
</dbReference>
<dbReference type="GO" id="GO:0005829">
    <property type="term" value="C:cytosol"/>
    <property type="evidence" value="ECO:0007669"/>
    <property type="project" value="TreeGrafter"/>
</dbReference>
<organism evidence="6 7">
    <name type="scientific">Pectinatus brassicae</name>
    <dbReference type="NCBI Taxonomy" id="862415"/>
    <lineage>
        <taxon>Bacteria</taxon>
        <taxon>Bacillati</taxon>
        <taxon>Bacillota</taxon>
        <taxon>Negativicutes</taxon>
        <taxon>Selenomonadales</taxon>
        <taxon>Selenomonadaceae</taxon>
        <taxon>Pectinatus</taxon>
    </lineage>
</organism>
<dbReference type="InterPro" id="IPR036388">
    <property type="entry name" value="WH-like_DNA-bd_sf"/>
</dbReference>
<dbReference type="InterPro" id="IPR036390">
    <property type="entry name" value="WH_DNA-bd_sf"/>
</dbReference>
<accession>A0A840UUY2</accession>
<dbReference type="InterPro" id="IPR050397">
    <property type="entry name" value="Env_Response_Regulators"/>
</dbReference>
<keyword evidence="3" id="KW-0804">Transcription</keyword>
<keyword evidence="1" id="KW-0805">Transcription regulation</keyword>
<dbReference type="PRINTS" id="PR00034">
    <property type="entry name" value="HTHCRP"/>
</dbReference>
<name>A0A840UUY2_9FIRM</name>
<protein>
    <submittedName>
        <fullName evidence="6">CRP/FNR family transcriptional regulator</fullName>
    </submittedName>
</protein>
<feature type="domain" description="Cyclic nucleotide-binding" evidence="4">
    <location>
        <begin position="15"/>
        <end position="137"/>
    </location>
</feature>
<dbReference type="Gene3D" id="1.10.10.10">
    <property type="entry name" value="Winged helix-like DNA-binding domain superfamily/Winged helix DNA-binding domain"/>
    <property type="match status" value="1"/>
</dbReference>
<dbReference type="InterPro" id="IPR014710">
    <property type="entry name" value="RmlC-like_jellyroll"/>
</dbReference>
<evidence type="ECO:0000259" key="5">
    <source>
        <dbReference type="PROSITE" id="PS51063"/>
    </source>
</evidence>
<dbReference type="EMBL" id="JACHFH010000020">
    <property type="protein sequence ID" value="MBB5336624.1"/>
    <property type="molecule type" value="Genomic_DNA"/>
</dbReference>
<dbReference type="GO" id="GO:0003700">
    <property type="term" value="F:DNA-binding transcription factor activity"/>
    <property type="evidence" value="ECO:0007669"/>
    <property type="project" value="TreeGrafter"/>
</dbReference>
<comment type="caution">
    <text evidence="6">The sequence shown here is derived from an EMBL/GenBank/DDBJ whole genome shotgun (WGS) entry which is preliminary data.</text>
</comment>
<feature type="domain" description="HTH crp-type" evidence="5">
    <location>
        <begin position="151"/>
        <end position="217"/>
    </location>
</feature>
<dbReference type="SUPFAM" id="SSF46785">
    <property type="entry name" value="Winged helix' DNA-binding domain"/>
    <property type="match status" value="1"/>
</dbReference>
<dbReference type="PROSITE" id="PS51063">
    <property type="entry name" value="HTH_CRP_2"/>
    <property type="match status" value="1"/>
</dbReference>
<keyword evidence="2" id="KW-0238">DNA-binding</keyword>
<sequence>MQEEIRLLLKSHIDCWDKLSSGQQQTLIDSSRIVHYSSNDFIHASGSECMGILFVKSGSLRIYINSVDGREVTLYRLNKNDLCLLAATCVLQSITFDIYIDSITDSDILIIAPAAFAQVMKENIYLEAFAYKEATERFADAMWTLQQILFMSFDKRLALFLLSESKNTTSDTLHMTHEQIAKLMGSAREVVSRMLKYFSTEGLVHLSRGQIKIIDKSGLNKLI</sequence>
<proteinExistence type="predicted"/>
<dbReference type="Proteomes" id="UP000559117">
    <property type="component" value="Unassembled WGS sequence"/>
</dbReference>
<evidence type="ECO:0000256" key="2">
    <source>
        <dbReference type="ARBA" id="ARBA00023125"/>
    </source>
</evidence>